<evidence type="ECO:0000256" key="1">
    <source>
        <dbReference type="SAM" id="Phobius"/>
    </source>
</evidence>
<dbReference type="EMBL" id="SPHZ02000008">
    <property type="protein sequence ID" value="KAF0903777.1"/>
    <property type="molecule type" value="Genomic_DNA"/>
</dbReference>
<proteinExistence type="predicted"/>
<protein>
    <submittedName>
        <fullName evidence="2">Uncharacterized protein</fullName>
    </submittedName>
</protein>
<feature type="transmembrane region" description="Helical" evidence="1">
    <location>
        <begin position="98"/>
        <end position="120"/>
    </location>
</feature>
<evidence type="ECO:0000313" key="3">
    <source>
        <dbReference type="Proteomes" id="UP000479710"/>
    </source>
</evidence>
<dbReference type="Proteomes" id="UP000479710">
    <property type="component" value="Unassembled WGS sequence"/>
</dbReference>
<name>A0A6G1CUH3_9ORYZ</name>
<evidence type="ECO:0000313" key="2">
    <source>
        <dbReference type="EMBL" id="KAF0903777.1"/>
    </source>
</evidence>
<feature type="transmembrane region" description="Helical" evidence="1">
    <location>
        <begin position="63"/>
        <end position="86"/>
    </location>
</feature>
<comment type="caution">
    <text evidence="2">The sequence shown here is derived from an EMBL/GenBank/DDBJ whole genome shotgun (WGS) entry which is preliminary data.</text>
</comment>
<reference evidence="2 3" key="1">
    <citation type="submission" date="2019-11" db="EMBL/GenBank/DDBJ databases">
        <title>Whole genome sequence of Oryza granulata.</title>
        <authorList>
            <person name="Li W."/>
        </authorList>
    </citation>
    <scope>NUCLEOTIDE SEQUENCE [LARGE SCALE GENOMIC DNA]</scope>
    <source>
        <strain evidence="3">cv. Menghai</strain>
        <tissue evidence="2">Leaf</tissue>
    </source>
</reference>
<keyword evidence="1" id="KW-0472">Membrane</keyword>
<accession>A0A6G1CUH3</accession>
<organism evidence="2 3">
    <name type="scientific">Oryza meyeriana var. granulata</name>
    <dbReference type="NCBI Taxonomy" id="110450"/>
    <lineage>
        <taxon>Eukaryota</taxon>
        <taxon>Viridiplantae</taxon>
        <taxon>Streptophyta</taxon>
        <taxon>Embryophyta</taxon>
        <taxon>Tracheophyta</taxon>
        <taxon>Spermatophyta</taxon>
        <taxon>Magnoliopsida</taxon>
        <taxon>Liliopsida</taxon>
        <taxon>Poales</taxon>
        <taxon>Poaceae</taxon>
        <taxon>BOP clade</taxon>
        <taxon>Oryzoideae</taxon>
        <taxon>Oryzeae</taxon>
        <taxon>Oryzinae</taxon>
        <taxon>Oryza</taxon>
        <taxon>Oryza meyeriana</taxon>
    </lineage>
</organism>
<keyword evidence="1" id="KW-1133">Transmembrane helix</keyword>
<gene>
    <name evidence="2" type="ORF">E2562_029885</name>
</gene>
<feature type="transmembrane region" description="Helical" evidence="1">
    <location>
        <begin position="132"/>
        <end position="159"/>
    </location>
</feature>
<keyword evidence="3" id="KW-1185">Reference proteome</keyword>
<sequence length="164" mass="17317">MTKEEENPAMACPLAEEVGGGALSGEALLCSLMGLLRAGGRDTVVAIAAHRVDRYTHNPAEVAMFPILVAVYFAQILAVLSNSFAAGEAAADHPVLRMAVSVLSFTVPVTFYLGVMQIYARVTPVAPALRRLLAVLAPAMALTTLLLGLPPLAVLLLGWTDQHR</sequence>
<dbReference type="AlphaFoldDB" id="A0A6G1CUH3"/>
<keyword evidence="1" id="KW-0812">Transmembrane</keyword>